<evidence type="ECO:0000256" key="2">
    <source>
        <dbReference type="SAM" id="SignalP"/>
    </source>
</evidence>
<keyword evidence="2" id="KW-0732">Signal</keyword>
<accession>A0A271K9Y9</accession>
<reference evidence="3 4" key="1">
    <citation type="submission" date="2017-08" db="EMBL/GenBank/DDBJ databases">
        <title>Mesorhizobium wenxinae sp. nov., a novel rhizobial species isolated from root nodules of chickpea (Cicer arietinum L.).</title>
        <authorList>
            <person name="Zhang J."/>
        </authorList>
    </citation>
    <scope>NUCLEOTIDE SEQUENCE [LARGE SCALE GENOMIC DNA]</scope>
    <source>
        <strain evidence="4">WYCCWR 10019</strain>
    </source>
</reference>
<dbReference type="PROSITE" id="PS51257">
    <property type="entry name" value="PROKAR_LIPOPROTEIN"/>
    <property type="match status" value="1"/>
</dbReference>
<comment type="caution">
    <text evidence="3">The sequence shown here is derived from an EMBL/GenBank/DDBJ whole genome shotgun (WGS) entry which is preliminary data.</text>
</comment>
<evidence type="ECO:0000313" key="3">
    <source>
        <dbReference type="EMBL" id="PAP92546.1"/>
    </source>
</evidence>
<evidence type="ECO:0000313" key="4">
    <source>
        <dbReference type="Proteomes" id="UP000215931"/>
    </source>
</evidence>
<feature type="region of interest" description="Disordered" evidence="1">
    <location>
        <begin position="58"/>
        <end position="119"/>
    </location>
</feature>
<gene>
    <name evidence="3" type="ORF">CIT31_27020</name>
</gene>
<dbReference type="AlphaFoldDB" id="A0A271K9Y9"/>
<dbReference type="RefSeq" id="WP_029356998.1">
    <property type="nucleotide sequence ID" value="NZ_NPKH01000034.1"/>
</dbReference>
<proteinExistence type="predicted"/>
<dbReference type="Proteomes" id="UP000215931">
    <property type="component" value="Unassembled WGS sequence"/>
</dbReference>
<feature type="compositionally biased region" description="Basic and acidic residues" evidence="1">
    <location>
        <begin position="79"/>
        <end position="88"/>
    </location>
</feature>
<keyword evidence="4" id="KW-1185">Reference proteome</keyword>
<name>A0A271K9Y9_9HYPH</name>
<dbReference type="EMBL" id="NPKH01000034">
    <property type="protein sequence ID" value="PAP92546.1"/>
    <property type="molecule type" value="Genomic_DNA"/>
</dbReference>
<protein>
    <recommendedName>
        <fullName evidence="5">Lipoprotein</fullName>
    </recommendedName>
</protein>
<feature type="chain" id="PRO_5012854543" description="Lipoprotein" evidence="2">
    <location>
        <begin position="24"/>
        <end position="119"/>
    </location>
</feature>
<sequence>MRWNLVVLASCLAIAGCIGTSIAERQDANVQSSLQYDSVPCNQLLAQRNRLAQQYRLPQDAKPSFSDPGVGLGPFTPDARSKAQREVEQASGRIDAMNRSIARRECGKPAKQTKLGLPG</sequence>
<dbReference type="OrthoDB" id="8092208at2"/>
<feature type="signal peptide" evidence="2">
    <location>
        <begin position="1"/>
        <end position="23"/>
    </location>
</feature>
<organism evidence="3 4">
    <name type="scientific">Mesorhizobium wenxiniae</name>
    <dbReference type="NCBI Taxonomy" id="2014805"/>
    <lineage>
        <taxon>Bacteria</taxon>
        <taxon>Pseudomonadati</taxon>
        <taxon>Pseudomonadota</taxon>
        <taxon>Alphaproteobacteria</taxon>
        <taxon>Hyphomicrobiales</taxon>
        <taxon>Phyllobacteriaceae</taxon>
        <taxon>Mesorhizobium</taxon>
    </lineage>
</organism>
<evidence type="ECO:0008006" key="5">
    <source>
        <dbReference type="Google" id="ProtNLM"/>
    </source>
</evidence>
<evidence type="ECO:0000256" key="1">
    <source>
        <dbReference type="SAM" id="MobiDB-lite"/>
    </source>
</evidence>